<evidence type="ECO:0000256" key="3">
    <source>
        <dbReference type="ARBA" id="ARBA00022741"/>
    </source>
</evidence>
<accession>A0A4U0TSF7</accession>
<dbReference type="PANTHER" id="PTHR12865">
    <property type="entry name" value="PHOSPHATIDYLINOSITOL 4-KINASE TYPE-II"/>
    <property type="match status" value="1"/>
</dbReference>
<evidence type="ECO:0000313" key="11">
    <source>
        <dbReference type="Proteomes" id="UP000308549"/>
    </source>
</evidence>
<dbReference type="GO" id="GO:0004430">
    <property type="term" value="F:1-phosphatidylinositol 4-kinase activity"/>
    <property type="evidence" value="ECO:0007669"/>
    <property type="project" value="UniProtKB-UniRule"/>
</dbReference>
<keyword evidence="5 7" id="KW-0067">ATP-binding</keyword>
<dbReference type="OrthoDB" id="3349449at2759"/>
<dbReference type="EC" id="2.7.1.67" evidence="7"/>
<evidence type="ECO:0000259" key="9">
    <source>
        <dbReference type="PROSITE" id="PS50290"/>
    </source>
</evidence>
<feature type="compositionally biased region" description="Low complexity" evidence="8">
    <location>
        <begin position="592"/>
        <end position="602"/>
    </location>
</feature>
<evidence type="ECO:0000256" key="7">
    <source>
        <dbReference type="RuleBase" id="RU367084"/>
    </source>
</evidence>
<comment type="caution">
    <text evidence="10">The sequence shown here is derived from an EMBL/GenBank/DDBJ whole genome shotgun (WGS) entry which is preliminary data.</text>
</comment>
<feature type="region of interest" description="Disordered" evidence="8">
    <location>
        <begin position="623"/>
        <end position="688"/>
    </location>
</feature>
<dbReference type="GO" id="GO:0005524">
    <property type="term" value="F:ATP binding"/>
    <property type="evidence" value="ECO:0007669"/>
    <property type="project" value="UniProtKB-UniRule"/>
</dbReference>
<comment type="cofactor">
    <cofactor evidence="7">
        <name>Mg(2+)</name>
        <dbReference type="ChEBI" id="CHEBI:18420"/>
    </cofactor>
    <cofactor evidence="7">
        <name>Mn(2+)</name>
        <dbReference type="ChEBI" id="CHEBI:29035"/>
    </cofactor>
</comment>
<dbReference type="GO" id="GO:0005802">
    <property type="term" value="C:trans-Golgi network"/>
    <property type="evidence" value="ECO:0007669"/>
    <property type="project" value="TreeGrafter"/>
</dbReference>
<dbReference type="Proteomes" id="UP000308549">
    <property type="component" value="Unassembled WGS sequence"/>
</dbReference>
<dbReference type="InterPro" id="IPR000403">
    <property type="entry name" value="PI3/4_kinase_cat_dom"/>
</dbReference>
<feature type="region of interest" description="Disordered" evidence="8">
    <location>
        <begin position="308"/>
        <end position="351"/>
    </location>
</feature>
<evidence type="ECO:0000256" key="6">
    <source>
        <dbReference type="ARBA" id="ARBA00023136"/>
    </source>
</evidence>
<feature type="compositionally biased region" description="Polar residues" evidence="8">
    <location>
        <begin position="631"/>
        <end position="644"/>
    </location>
</feature>
<evidence type="ECO:0000256" key="1">
    <source>
        <dbReference type="ARBA" id="ARBA00022475"/>
    </source>
</evidence>
<dbReference type="GO" id="GO:0005768">
    <property type="term" value="C:endosome"/>
    <property type="evidence" value="ECO:0007669"/>
    <property type="project" value="UniProtKB-UniRule"/>
</dbReference>
<dbReference type="EMBL" id="NAJL01000040">
    <property type="protein sequence ID" value="TKA24866.1"/>
    <property type="molecule type" value="Genomic_DNA"/>
</dbReference>
<evidence type="ECO:0000256" key="2">
    <source>
        <dbReference type="ARBA" id="ARBA00022679"/>
    </source>
</evidence>
<feature type="region of interest" description="Disordered" evidence="8">
    <location>
        <begin position="409"/>
        <end position="452"/>
    </location>
</feature>
<evidence type="ECO:0000313" key="10">
    <source>
        <dbReference type="EMBL" id="TKA24866.1"/>
    </source>
</evidence>
<dbReference type="PANTHER" id="PTHR12865:SF1">
    <property type="entry name" value="PHOSPHATIDYLINOSITOL 4-KINASE TYPE 2"/>
    <property type="match status" value="1"/>
</dbReference>
<evidence type="ECO:0000256" key="5">
    <source>
        <dbReference type="ARBA" id="ARBA00022840"/>
    </source>
</evidence>
<name>A0A4U0TSF7_9PEZI</name>
<evidence type="ECO:0000256" key="4">
    <source>
        <dbReference type="ARBA" id="ARBA00022777"/>
    </source>
</evidence>
<dbReference type="InterPro" id="IPR039756">
    <property type="entry name" value="Lsb6/PI4K2"/>
</dbReference>
<reference evidence="10 11" key="1">
    <citation type="submission" date="2017-03" db="EMBL/GenBank/DDBJ databases">
        <title>Genomes of endolithic fungi from Antarctica.</title>
        <authorList>
            <person name="Coleine C."/>
            <person name="Masonjones S."/>
            <person name="Stajich J.E."/>
        </authorList>
    </citation>
    <scope>NUCLEOTIDE SEQUENCE [LARGE SCALE GENOMIC DNA]</scope>
    <source>
        <strain evidence="10 11">CCFEE 6315</strain>
    </source>
</reference>
<dbReference type="GO" id="GO:0005886">
    <property type="term" value="C:plasma membrane"/>
    <property type="evidence" value="ECO:0007669"/>
    <property type="project" value="UniProtKB-SubCell"/>
</dbReference>
<gene>
    <name evidence="10" type="ORF">B0A50_06595</name>
</gene>
<dbReference type="InterPro" id="IPR018936">
    <property type="entry name" value="PI3/4_kinase_CS"/>
</dbReference>
<evidence type="ECO:0000256" key="8">
    <source>
        <dbReference type="SAM" id="MobiDB-lite"/>
    </source>
</evidence>
<dbReference type="AlphaFoldDB" id="A0A4U0TSF7"/>
<keyword evidence="2 7" id="KW-0808">Transferase</keyword>
<feature type="region of interest" description="Disordered" evidence="8">
    <location>
        <begin position="1"/>
        <end position="78"/>
    </location>
</feature>
<dbReference type="GO" id="GO:0007030">
    <property type="term" value="P:Golgi organization"/>
    <property type="evidence" value="ECO:0007669"/>
    <property type="project" value="TreeGrafter"/>
</dbReference>
<dbReference type="Pfam" id="PF00454">
    <property type="entry name" value="PI3_PI4_kinase"/>
    <property type="match status" value="1"/>
</dbReference>
<keyword evidence="6" id="KW-0472">Membrane</keyword>
<protein>
    <recommendedName>
        <fullName evidence="7">Phosphatidylinositol 4-kinase</fullName>
        <ecNumber evidence="7">2.7.1.67</ecNumber>
    </recommendedName>
</protein>
<keyword evidence="1 7" id="KW-1003">Cell membrane</keyword>
<organism evidence="10 11">
    <name type="scientific">Salinomyces thailandicus</name>
    <dbReference type="NCBI Taxonomy" id="706561"/>
    <lineage>
        <taxon>Eukaryota</taxon>
        <taxon>Fungi</taxon>
        <taxon>Dikarya</taxon>
        <taxon>Ascomycota</taxon>
        <taxon>Pezizomycotina</taxon>
        <taxon>Dothideomycetes</taxon>
        <taxon>Dothideomycetidae</taxon>
        <taxon>Mycosphaerellales</taxon>
        <taxon>Teratosphaeriaceae</taxon>
        <taxon>Salinomyces</taxon>
    </lineage>
</organism>
<feature type="compositionally biased region" description="Basic and acidic residues" evidence="8">
    <location>
        <begin position="432"/>
        <end position="450"/>
    </location>
</feature>
<keyword evidence="4 7" id="KW-0418">Kinase</keyword>
<comment type="subcellular location">
    <subcellularLocation>
        <location evidence="7">Cell membrane</location>
        <topology evidence="7">Peripheral membrane protein</topology>
    </subcellularLocation>
    <subcellularLocation>
        <location evidence="7">Vacuole membrane</location>
        <topology evidence="7">Peripheral membrane protein</topology>
    </subcellularLocation>
</comment>
<dbReference type="GO" id="GO:0000329">
    <property type="term" value="C:fungal-type vacuole membrane"/>
    <property type="evidence" value="ECO:0007669"/>
    <property type="project" value="TreeGrafter"/>
</dbReference>
<feature type="compositionally biased region" description="Polar residues" evidence="8">
    <location>
        <begin position="669"/>
        <end position="685"/>
    </location>
</feature>
<comment type="similarity">
    <text evidence="7">Belongs to the PI3/PI4-kinase family.</text>
</comment>
<proteinExistence type="inferred from homology"/>
<feature type="region of interest" description="Disordered" evidence="8">
    <location>
        <begin position="583"/>
        <end position="604"/>
    </location>
</feature>
<dbReference type="PROSITE" id="PS00916">
    <property type="entry name" value="PI3_4_KINASE_2"/>
    <property type="match status" value="1"/>
</dbReference>
<dbReference type="PROSITE" id="PS50290">
    <property type="entry name" value="PI3_4_KINASE_3"/>
    <property type="match status" value="1"/>
</dbReference>
<comment type="catalytic activity">
    <reaction evidence="7">
        <text>a 1,2-diacyl-sn-glycero-3-phospho-(1D-myo-inositol) + ATP = a 1,2-diacyl-sn-glycero-3-phospho-(1D-myo-inositol 4-phosphate) + ADP + H(+)</text>
        <dbReference type="Rhea" id="RHEA:19877"/>
        <dbReference type="ChEBI" id="CHEBI:15378"/>
        <dbReference type="ChEBI" id="CHEBI:30616"/>
        <dbReference type="ChEBI" id="CHEBI:57880"/>
        <dbReference type="ChEBI" id="CHEBI:58178"/>
        <dbReference type="ChEBI" id="CHEBI:456216"/>
        <dbReference type="EC" id="2.7.1.67"/>
    </reaction>
</comment>
<keyword evidence="3 7" id="KW-0547">Nucleotide-binding</keyword>
<dbReference type="GO" id="GO:0046854">
    <property type="term" value="P:phosphatidylinositol phosphate biosynthetic process"/>
    <property type="evidence" value="ECO:0007669"/>
    <property type="project" value="UniProtKB-UniRule"/>
</dbReference>
<keyword evidence="11" id="KW-1185">Reference proteome</keyword>
<sequence length="767" mass="88024">MSRNKPPTSGYARIAQAEEEEEESQPYSDNDDRFQDSTTISAGGTEYEPIQPKRRERMDNLSSTNSARRPRRRRTNSGVDIKAINARLERWAEDIKERFKIRRVKGKSAEDEHLEIYSSVFQATDDVRPATRQTLELDYYDTGERLSKLEFDDLVESVRTAIELGMQPKLIAQGSSGSYFARNSGGKVVGVFKPKDEEPYASKNPKWTKWIHRNLLPFAFGRACLIPNLSYVSEAAAYVLDCQLRTDLVPYTDVVSLSSTGFHYDFFERRAHYSKRKPLPEKVGSFQVFLKGYKGATEFFREHPWPDRQGGFATAAPKTKKRRWGDSCRPGSAPATTDDDSEGETTGLTDREQSRVRHEFWSEELQQSFREELEKLVILDYVMRNTDRGTDNWMIRIDRDKHEAHLVVEPPSRRKHGQLSADSAKGNGEADGYSRRNESMKASRSRERHQATPHLGAIDNSLSWPWKHPDAWRSYPFGWLFLPVSLIGRPFSERTRKHFLPLLTSKEWWRDTQVRLRECFELDADFQEKMYARQIAVMKGQAWNVVETLKTLDHGPLELTRRSRMLVWDDIVEVPVAVPLTRPSEDMRRANTTQTLPQTQLPSNINEEEEMDISAAHPNESTAHHDLLGISSPTKAQGENPFNTSRESSSSQDLRSERQTLSPPLTIKTELSPSSALHNEATSRPRNWRSRTRLSYDVPRAAWHSPKEGKRRFSFAVRRGSGFSDEGLDEDGDLGYATAAGQEGSRRKVIVERLEMVKSRPPFFKWC</sequence>
<dbReference type="GO" id="GO:0007032">
    <property type="term" value="P:endosome organization"/>
    <property type="evidence" value="ECO:0007669"/>
    <property type="project" value="TreeGrafter"/>
</dbReference>
<feature type="domain" description="PI3K/PI4K catalytic" evidence="9">
    <location>
        <begin position="165"/>
        <end position="568"/>
    </location>
</feature>